<gene>
    <name evidence="2" type="ORF">GQ55_6G133900</name>
</gene>
<reference evidence="2 3" key="1">
    <citation type="submission" date="2018-04" db="EMBL/GenBank/DDBJ databases">
        <title>WGS assembly of Panicum hallii var. hallii HAL2.</title>
        <authorList>
            <person name="Lovell J."/>
            <person name="Jenkins J."/>
            <person name="Lowry D."/>
            <person name="Mamidi S."/>
            <person name="Sreedasyam A."/>
            <person name="Weng X."/>
            <person name="Barry K."/>
            <person name="Bonette J."/>
            <person name="Campitelli B."/>
            <person name="Daum C."/>
            <person name="Gordon S."/>
            <person name="Gould B."/>
            <person name="Lipzen A."/>
            <person name="MacQueen A."/>
            <person name="Palacio-Mejia J."/>
            <person name="Plott C."/>
            <person name="Shakirov E."/>
            <person name="Shu S."/>
            <person name="Yoshinaga Y."/>
            <person name="Zane M."/>
            <person name="Rokhsar D."/>
            <person name="Grimwood J."/>
            <person name="Schmutz J."/>
            <person name="Juenger T."/>
        </authorList>
    </citation>
    <scope>NUCLEOTIDE SEQUENCE [LARGE SCALE GENOMIC DNA]</scope>
    <source>
        <strain evidence="3">cv. HAL2</strain>
    </source>
</reference>
<dbReference type="AlphaFoldDB" id="A0A2T7D640"/>
<dbReference type="Gramene" id="PUZ51036">
    <property type="protein sequence ID" value="PUZ51036"/>
    <property type="gene ID" value="GQ55_6G133900"/>
</dbReference>
<name>A0A2T7D640_9POAL</name>
<dbReference type="Proteomes" id="UP000244336">
    <property type="component" value="Chromosome 6"/>
</dbReference>
<evidence type="ECO:0000313" key="3">
    <source>
        <dbReference type="Proteomes" id="UP000244336"/>
    </source>
</evidence>
<accession>A0A2T7D640</accession>
<dbReference type="EMBL" id="CM009754">
    <property type="protein sequence ID" value="PUZ51036.1"/>
    <property type="molecule type" value="Genomic_DNA"/>
</dbReference>
<keyword evidence="3" id="KW-1185">Reference proteome</keyword>
<organism evidence="2 3">
    <name type="scientific">Panicum hallii var. hallii</name>
    <dbReference type="NCBI Taxonomy" id="1504633"/>
    <lineage>
        <taxon>Eukaryota</taxon>
        <taxon>Viridiplantae</taxon>
        <taxon>Streptophyta</taxon>
        <taxon>Embryophyta</taxon>
        <taxon>Tracheophyta</taxon>
        <taxon>Spermatophyta</taxon>
        <taxon>Magnoliopsida</taxon>
        <taxon>Liliopsida</taxon>
        <taxon>Poales</taxon>
        <taxon>Poaceae</taxon>
        <taxon>PACMAD clade</taxon>
        <taxon>Panicoideae</taxon>
        <taxon>Panicodae</taxon>
        <taxon>Paniceae</taxon>
        <taxon>Panicinae</taxon>
        <taxon>Panicum</taxon>
        <taxon>Panicum sect. Panicum</taxon>
    </lineage>
</organism>
<evidence type="ECO:0000256" key="1">
    <source>
        <dbReference type="SAM" id="MobiDB-lite"/>
    </source>
</evidence>
<feature type="region of interest" description="Disordered" evidence="1">
    <location>
        <begin position="1"/>
        <end position="39"/>
    </location>
</feature>
<sequence length="108" mass="11782">MHLCERKSESVGSSRTCSRSRRRHNRSGSGGATWRSEERASVGWRVAARVLGRHVAQREAARGQQMLGTWPARAAGVGQRGETEQGAGGRRRGLSCNFPKVQGLHCKA</sequence>
<protein>
    <submittedName>
        <fullName evidence="2">Uncharacterized protein</fullName>
    </submittedName>
</protein>
<evidence type="ECO:0000313" key="2">
    <source>
        <dbReference type="EMBL" id="PUZ51036.1"/>
    </source>
</evidence>
<feature type="region of interest" description="Disordered" evidence="1">
    <location>
        <begin position="71"/>
        <end position="93"/>
    </location>
</feature>
<proteinExistence type="predicted"/>